<protein>
    <recommendedName>
        <fullName evidence="4">Phage integrase family protein</fullName>
    </recommendedName>
</protein>
<evidence type="ECO:0000313" key="3">
    <source>
        <dbReference type="Proteomes" id="UP000184693"/>
    </source>
</evidence>
<dbReference type="EMBL" id="FSRM01000001">
    <property type="protein sequence ID" value="SIN94435.1"/>
    <property type="molecule type" value="Genomic_DNA"/>
</dbReference>
<evidence type="ECO:0000313" key="2">
    <source>
        <dbReference type="EMBL" id="SIN94435.1"/>
    </source>
</evidence>
<feature type="region of interest" description="Disordered" evidence="1">
    <location>
        <begin position="152"/>
        <end position="196"/>
    </location>
</feature>
<accession>A0A1N6FGR0</accession>
<sequence length="737" mass="83375">MVTTNPKRVMTPVDRKEMRVSSRSFWTDDIWYLDNPKPGQKNVIYWKYLLPDGSWTTDPENFEILESFREAFWGMLSDAGWYGTTLAVGGMENIATGARSLFRWMNYRGLRSVGDLTPVNQNLYLEDIPGIVVYGNDFYGERLRDAEFEPDDFEVEEDDETADVDASQSVEREYEETYSDEDEGEGEGEVEESERDQLTWSKVTARIKPIYFLFAQKAKLAARGFGFIQNEPFGGRRLNKVTGTIAKHTLNRIPPLPDEVVGPLLRIAIEWLEVRSADILAMQDLLLNARAEREDSGNYLTQKAGRVKAALESYQFLDGSNIYEPWGVKNIGGLGQRHPAIILRYCFNRLRDACVIVLQYLIGIRPSEVCGIAGGMNETTGLPTCVGTIRLRSGFMEAFNLISTLSKGVERLRLEEWSLACRPAGSTHLPLTVLALQVLERLMSPWRKLGGYDSMIVGLTLAHSFPYSPANIEPVSVGFLGKHLKIFITREVDFSGLPDKSHRGESLVEYRKSGGRNISARHARKTFAAFILETRASLLGAVKDHFKHMSVSTTEGAYFPQSTRMRGDINSVGTLDSVSMFMQAVRGRKFVGRMAEAVHRYFSGPEFQGNVDDNDLFKKIKAFVIKHDLRIFFNDHGKCFIKVDPLASRCRQATGTAHIMMTKPDYTVRSPSMCGGCAVFAMDAENLPFWKDRTIRYASDAEAARKDDREHEYRVHLARAQQAEQFVKLLTDFEDDR</sequence>
<dbReference type="GO" id="GO:0015074">
    <property type="term" value="P:DNA integration"/>
    <property type="evidence" value="ECO:0007669"/>
    <property type="project" value="InterPro"/>
</dbReference>
<reference evidence="2 3" key="1">
    <citation type="submission" date="2016-11" db="EMBL/GenBank/DDBJ databases">
        <authorList>
            <person name="Jaros S."/>
            <person name="Januszkiewicz K."/>
            <person name="Wedrychowicz H."/>
        </authorList>
    </citation>
    <scope>NUCLEOTIDE SEQUENCE [LARGE SCALE GENOMIC DNA]</scope>
    <source>
        <strain evidence="2 3">GAS86</strain>
    </source>
</reference>
<dbReference type="Gene3D" id="1.10.443.10">
    <property type="entry name" value="Intergrase catalytic core"/>
    <property type="match status" value="1"/>
</dbReference>
<dbReference type="GO" id="GO:0006310">
    <property type="term" value="P:DNA recombination"/>
    <property type="evidence" value="ECO:0007669"/>
    <property type="project" value="InterPro"/>
</dbReference>
<gene>
    <name evidence="2" type="ORF">SAMN05444168_1555</name>
</gene>
<feature type="compositionally biased region" description="Acidic residues" evidence="1">
    <location>
        <begin position="173"/>
        <end position="194"/>
    </location>
</feature>
<dbReference type="InterPro" id="IPR013762">
    <property type="entry name" value="Integrase-like_cat_sf"/>
</dbReference>
<dbReference type="GO" id="GO:0003677">
    <property type="term" value="F:DNA binding"/>
    <property type="evidence" value="ECO:0007669"/>
    <property type="project" value="InterPro"/>
</dbReference>
<evidence type="ECO:0000256" key="1">
    <source>
        <dbReference type="SAM" id="MobiDB-lite"/>
    </source>
</evidence>
<dbReference type="RefSeq" id="WP_074263744.1">
    <property type="nucleotide sequence ID" value="NZ_FSRM01000001.1"/>
</dbReference>
<proteinExistence type="predicted"/>
<dbReference type="Proteomes" id="UP000184693">
    <property type="component" value="Unassembled WGS sequence"/>
</dbReference>
<evidence type="ECO:0008006" key="4">
    <source>
        <dbReference type="Google" id="ProtNLM"/>
    </source>
</evidence>
<organism evidence="2 3">
    <name type="scientific">Paraburkholderia phenazinium</name>
    <dbReference type="NCBI Taxonomy" id="60549"/>
    <lineage>
        <taxon>Bacteria</taxon>
        <taxon>Pseudomonadati</taxon>
        <taxon>Pseudomonadota</taxon>
        <taxon>Betaproteobacteria</taxon>
        <taxon>Burkholderiales</taxon>
        <taxon>Burkholderiaceae</taxon>
        <taxon>Paraburkholderia</taxon>
    </lineage>
</organism>
<dbReference type="OrthoDB" id="8768428at2"/>
<dbReference type="AlphaFoldDB" id="A0A1N6FGR0"/>
<feature type="compositionally biased region" description="Acidic residues" evidence="1">
    <location>
        <begin position="152"/>
        <end position="163"/>
    </location>
</feature>
<name>A0A1N6FGR0_9BURK</name>